<dbReference type="SUPFAM" id="SSF53720">
    <property type="entry name" value="ALDH-like"/>
    <property type="match status" value="1"/>
</dbReference>
<dbReference type="PANTHER" id="PTHR11699">
    <property type="entry name" value="ALDEHYDE DEHYDROGENASE-RELATED"/>
    <property type="match status" value="1"/>
</dbReference>
<dbReference type="EMBL" id="KY320171">
    <property type="protein sequence ID" value="AUF72239.1"/>
    <property type="molecule type" value="mRNA"/>
</dbReference>
<dbReference type="InterPro" id="IPR016161">
    <property type="entry name" value="Ald_DH/histidinol_DH"/>
</dbReference>
<evidence type="ECO:0000256" key="4">
    <source>
        <dbReference type="RuleBase" id="RU003345"/>
    </source>
</evidence>
<protein>
    <submittedName>
        <fullName evidence="6">Aldehyde dehydrogenase 2B3</fullName>
    </submittedName>
</protein>
<keyword evidence="2 4" id="KW-0560">Oxidoreductase</keyword>
<dbReference type="GO" id="GO:0016620">
    <property type="term" value="F:oxidoreductase activity, acting on the aldehyde or oxo group of donors, NAD or NADP as acceptor"/>
    <property type="evidence" value="ECO:0007669"/>
    <property type="project" value="InterPro"/>
</dbReference>
<evidence type="ECO:0000256" key="3">
    <source>
        <dbReference type="PROSITE-ProRule" id="PRU10007"/>
    </source>
</evidence>
<dbReference type="InterPro" id="IPR016163">
    <property type="entry name" value="Ald_DH_C"/>
</dbReference>
<dbReference type="Gene3D" id="3.40.309.10">
    <property type="entry name" value="Aldehyde Dehydrogenase, Chain A, domain 2"/>
    <property type="match status" value="1"/>
</dbReference>
<feature type="domain" description="Aldehyde dehydrogenase" evidence="5">
    <location>
        <begin position="2"/>
        <end position="262"/>
    </location>
</feature>
<proteinExistence type="evidence at transcript level"/>
<dbReference type="Pfam" id="PF00171">
    <property type="entry name" value="Aldedh"/>
    <property type="match status" value="1"/>
</dbReference>
<evidence type="ECO:0000256" key="2">
    <source>
        <dbReference type="ARBA" id="ARBA00023002"/>
    </source>
</evidence>
<dbReference type="FunFam" id="3.40.605.10:FF:000026">
    <property type="entry name" value="Aldehyde dehydrogenase, putative"/>
    <property type="match status" value="1"/>
</dbReference>
<dbReference type="FunFam" id="3.40.309.10:FF:000001">
    <property type="entry name" value="Mitochondrial aldehyde dehydrogenase 2"/>
    <property type="match status" value="1"/>
</dbReference>
<evidence type="ECO:0000259" key="5">
    <source>
        <dbReference type="Pfam" id="PF00171"/>
    </source>
</evidence>
<dbReference type="Gene3D" id="3.40.605.10">
    <property type="entry name" value="Aldehyde Dehydrogenase, Chain A, domain 1"/>
    <property type="match status" value="1"/>
</dbReference>
<dbReference type="AlphaFoldDB" id="A0A2H4Z9U1"/>
<organism evidence="6">
    <name type="scientific">Syntrichia caninervis</name>
    <dbReference type="NCBI Taxonomy" id="200751"/>
    <lineage>
        <taxon>Eukaryota</taxon>
        <taxon>Viridiplantae</taxon>
        <taxon>Streptophyta</taxon>
        <taxon>Embryophyta</taxon>
        <taxon>Bryophyta</taxon>
        <taxon>Bryophytina</taxon>
        <taxon>Bryopsida</taxon>
        <taxon>Dicranidae</taxon>
        <taxon>Pottiales</taxon>
        <taxon>Pottiaceae</taxon>
        <taxon>Syntrichia</taxon>
    </lineage>
</organism>
<sequence length="272" mass="30157">MHIASHMDVDKVAFTGSTEVGREIMQAAARSNLKPVILELGGKSPFIIFEDADMEAAVEQSHQAIFYNQGQMCVAGSRTFVHESIYDEYLERAKTRAENRVVGDPFKPGVEHGPLADRNQYNKVMSYIRAGKEEGARLVTGGERVGRKGYYIQPTIFADVQDDMKICREEIFGPVMSVIKFKTVEEVIKRANQSEYGLGATLMTKNVDTINTVTRALRAGTVWVNAYGVLTPSAPFGGYKSSGFGRENGAYALTNYQQVKSVIMPIYNPTYL</sequence>
<name>A0A2H4Z9U1_9BRYO</name>
<dbReference type="InterPro" id="IPR029510">
    <property type="entry name" value="Ald_DH_CS_GLU"/>
</dbReference>
<dbReference type="PROSITE" id="PS00687">
    <property type="entry name" value="ALDEHYDE_DEHYDR_GLU"/>
    <property type="match status" value="1"/>
</dbReference>
<dbReference type="PROSITE" id="PS00070">
    <property type="entry name" value="ALDEHYDE_DEHYDR_CYS"/>
    <property type="match status" value="1"/>
</dbReference>
<accession>A0A2H4Z9U1</accession>
<dbReference type="InterPro" id="IPR015590">
    <property type="entry name" value="Aldehyde_DH_dom"/>
</dbReference>
<dbReference type="InterPro" id="IPR016160">
    <property type="entry name" value="Ald_DH_CS_CYS"/>
</dbReference>
<gene>
    <name evidence="6" type="primary">Aldh2B3</name>
</gene>
<feature type="active site" evidence="3">
    <location>
        <position position="39"/>
    </location>
</feature>
<dbReference type="InterPro" id="IPR016162">
    <property type="entry name" value="Ald_DH_N"/>
</dbReference>
<evidence type="ECO:0000256" key="1">
    <source>
        <dbReference type="ARBA" id="ARBA00009986"/>
    </source>
</evidence>
<evidence type="ECO:0000313" key="6">
    <source>
        <dbReference type="EMBL" id="AUF72239.1"/>
    </source>
</evidence>
<comment type="similarity">
    <text evidence="1 4">Belongs to the aldehyde dehydrogenase family.</text>
</comment>
<reference evidence="6" key="1">
    <citation type="submission" date="2016-12" db="EMBL/GenBank/DDBJ databases">
        <title>The aldehyde dehydrogenase (ALDH) gene superfamily of the desiccation-tolerant moss Syntrichia caninervis.</title>
        <authorList>
            <person name="Gao B."/>
            <person name="Wood A."/>
        </authorList>
    </citation>
    <scope>NUCLEOTIDE SEQUENCE</scope>
</reference>